<evidence type="ECO:0000256" key="2">
    <source>
        <dbReference type="ARBA" id="ARBA00022692"/>
    </source>
</evidence>
<dbReference type="SUPFAM" id="SSF103473">
    <property type="entry name" value="MFS general substrate transporter"/>
    <property type="match status" value="1"/>
</dbReference>
<feature type="region of interest" description="Disordered" evidence="5">
    <location>
        <begin position="469"/>
        <end position="497"/>
    </location>
</feature>
<feature type="transmembrane region" description="Helical" evidence="6">
    <location>
        <begin position="113"/>
        <end position="133"/>
    </location>
</feature>
<dbReference type="InterPro" id="IPR011701">
    <property type="entry name" value="MFS"/>
</dbReference>
<dbReference type="InterPro" id="IPR020846">
    <property type="entry name" value="MFS_dom"/>
</dbReference>
<protein>
    <submittedName>
        <fullName evidence="9">Inorganic phosphate cotransporter</fullName>
    </submittedName>
</protein>
<dbReference type="Pfam" id="PF07690">
    <property type="entry name" value="MFS_1"/>
    <property type="match status" value="1"/>
</dbReference>
<organism evidence="9">
    <name type="scientific">Neodiprion lecontei</name>
    <name type="common">Redheaded pine sawfly</name>
    <dbReference type="NCBI Taxonomy" id="441921"/>
    <lineage>
        <taxon>Eukaryota</taxon>
        <taxon>Metazoa</taxon>
        <taxon>Ecdysozoa</taxon>
        <taxon>Arthropoda</taxon>
        <taxon>Hexapoda</taxon>
        <taxon>Insecta</taxon>
        <taxon>Pterygota</taxon>
        <taxon>Neoptera</taxon>
        <taxon>Endopterygota</taxon>
        <taxon>Hymenoptera</taxon>
        <taxon>Tenthredinoidea</taxon>
        <taxon>Diprionidae</taxon>
        <taxon>Diprioninae</taxon>
        <taxon>Neodiprion</taxon>
    </lineage>
</organism>
<keyword evidence="4 6" id="KW-0472">Membrane</keyword>
<evidence type="ECO:0000256" key="3">
    <source>
        <dbReference type="ARBA" id="ARBA00022989"/>
    </source>
</evidence>
<sequence>MFSSWTLCCGRVQQRWVFAVMGCLAITVSYAMRITLSLAITQMVTTVETSSNSTTVDENTCSGTVSASSNSNTGDTYEWDEYTQGIILSSFYWGYIVSQVPGGILADKFGGKYTLAGAILSSTTFTLLTPLVVSKFESTGLIVLRILMGLGEGTTFPAVNVLIAAWAPPQERSKIGTMVMTGTQIGTILGNALAGILLEYSPIGWPLVFYFFGGLAALWVVTWILFFHSSPDVHPYISEAEKKYIQDKISENTRKHTQPIPWRHMATSFPFWALLIGKFGHDWGFYTMVTDLPKYMSNVLKFSITSNGLLTALPYVAMWIVSNISSILADWLIKSGKMTTTNVRKAFTTFGSVGPAIFLVAASYGECNRVLVVILFIIGIGLMGPFYPGLMVNGVDLSPNYSGTLMAIMTAVGALAGILTPDVVGLLTPNQTVMEWRIVFWIAFAVFMVTNVGVLFWQRGDVQYWNDLENNGQGRKDPENGAKPSERNESPEGKADT</sequence>
<feature type="transmembrane region" description="Helical" evidence="6">
    <location>
        <begin position="269"/>
        <end position="289"/>
    </location>
</feature>
<feature type="transmembrane region" description="Helical" evidence="6">
    <location>
        <begin position="86"/>
        <end position="106"/>
    </location>
</feature>
<feature type="transmembrane region" description="Helical" evidence="6">
    <location>
        <begin position="16"/>
        <end position="40"/>
    </location>
</feature>
<gene>
    <name evidence="9" type="primary">LOC107221791</name>
</gene>
<feature type="compositionally biased region" description="Basic and acidic residues" evidence="5">
    <location>
        <begin position="474"/>
        <end position="497"/>
    </location>
</feature>
<dbReference type="InterPro" id="IPR050382">
    <property type="entry name" value="MFS_Na/Anion_cotransporter"/>
</dbReference>
<name>A0A6J0BR98_NEOLC</name>
<dbReference type="PROSITE" id="PS50850">
    <property type="entry name" value="MFS"/>
    <property type="match status" value="1"/>
</dbReference>
<dbReference type="PANTHER" id="PTHR11662">
    <property type="entry name" value="SOLUTE CARRIER FAMILY 17"/>
    <property type="match status" value="1"/>
</dbReference>
<comment type="subcellular location">
    <subcellularLocation>
        <location evidence="1">Membrane</location>
        <topology evidence="1">Multi-pass membrane protein</topology>
    </subcellularLocation>
</comment>
<dbReference type="InterPro" id="IPR036259">
    <property type="entry name" value="MFS_trans_sf"/>
</dbReference>
<feature type="transmembrane region" description="Helical" evidence="6">
    <location>
        <begin position="370"/>
        <end position="388"/>
    </location>
</feature>
<dbReference type="GO" id="GO:0015293">
    <property type="term" value="F:symporter activity"/>
    <property type="evidence" value="ECO:0007669"/>
    <property type="project" value="UniProtKB-KW"/>
</dbReference>
<dbReference type="CDD" id="cd17318">
    <property type="entry name" value="MFS_SLC17"/>
    <property type="match status" value="1"/>
</dbReference>
<feature type="transmembrane region" description="Helical" evidence="6">
    <location>
        <begin position="175"/>
        <end position="197"/>
    </location>
</feature>
<evidence type="ECO:0000259" key="7">
    <source>
        <dbReference type="PROSITE" id="PS50850"/>
    </source>
</evidence>
<dbReference type="InParanoid" id="A0A6J0BR98"/>
<evidence type="ECO:0000256" key="6">
    <source>
        <dbReference type="SAM" id="Phobius"/>
    </source>
</evidence>
<feature type="transmembrane region" description="Helical" evidence="6">
    <location>
        <begin position="400"/>
        <end position="418"/>
    </location>
</feature>
<evidence type="ECO:0000313" key="9">
    <source>
        <dbReference type="RefSeq" id="XP_015516403.2"/>
    </source>
</evidence>
<evidence type="ECO:0000256" key="1">
    <source>
        <dbReference type="ARBA" id="ARBA00004141"/>
    </source>
</evidence>
<dbReference type="Gene3D" id="1.20.1250.20">
    <property type="entry name" value="MFS general substrate transporter like domains"/>
    <property type="match status" value="2"/>
</dbReference>
<dbReference type="RefSeq" id="XP_015516403.2">
    <property type="nucleotide sequence ID" value="XM_015660917.2"/>
</dbReference>
<feature type="domain" description="Major facilitator superfamily (MFS) profile" evidence="7">
    <location>
        <begin position="17"/>
        <end position="462"/>
    </location>
</feature>
<feature type="transmembrane region" description="Helical" evidence="6">
    <location>
        <begin position="345"/>
        <end position="364"/>
    </location>
</feature>
<feature type="transmembrane region" description="Helical" evidence="6">
    <location>
        <begin position="309"/>
        <end position="333"/>
    </location>
</feature>
<dbReference type="GO" id="GO:0016020">
    <property type="term" value="C:membrane"/>
    <property type="evidence" value="ECO:0007669"/>
    <property type="project" value="UniProtKB-SubCell"/>
</dbReference>
<proteinExistence type="predicted"/>
<dbReference type="Proteomes" id="UP000829291">
    <property type="component" value="Chromosome 7"/>
</dbReference>
<dbReference type="KEGG" id="nlo:107221791"/>
<dbReference type="FunCoup" id="A0A6J0BR98">
    <property type="interactions" value="102"/>
</dbReference>
<keyword evidence="3 6" id="KW-1133">Transmembrane helix</keyword>
<dbReference type="GO" id="GO:0006820">
    <property type="term" value="P:monoatomic anion transport"/>
    <property type="evidence" value="ECO:0007669"/>
    <property type="project" value="TreeGrafter"/>
</dbReference>
<dbReference type="GeneID" id="107221791"/>
<evidence type="ECO:0000313" key="8">
    <source>
        <dbReference type="Proteomes" id="UP000829291"/>
    </source>
</evidence>
<dbReference type="AlphaFoldDB" id="A0A6J0BR98"/>
<reference evidence="9" key="1">
    <citation type="submission" date="2025-08" db="UniProtKB">
        <authorList>
            <consortium name="RefSeq"/>
        </authorList>
    </citation>
    <scope>IDENTIFICATION</scope>
    <source>
        <tissue evidence="9">Thorax and Abdomen</tissue>
    </source>
</reference>
<feature type="transmembrane region" description="Helical" evidence="6">
    <location>
        <begin position="203"/>
        <end position="226"/>
    </location>
</feature>
<keyword evidence="2 6" id="KW-0812">Transmembrane</keyword>
<accession>A0A6J0BR98</accession>
<feature type="transmembrane region" description="Helical" evidence="6">
    <location>
        <begin position="438"/>
        <end position="457"/>
    </location>
</feature>
<evidence type="ECO:0000256" key="5">
    <source>
        <dbReference type="SAM" id="MobiDB-lite"/>
    </source>
</evidence>
<feature type="transmembrane region" description="Helical" evidence="6">
    <location>
        <begin position="139"/>
        <end position="163"/>
    </location>
</feature>
<keyword evidence="8" id="KW-1185">Reference proteome</keyword>
<dbReference type="OrthoDB" id="2985014at2759"/>
<evidence type="ECO:0000256" key="4">
    <source>
        <dbReference type="ARBA" id="ARBA00023136"/>
    </source>
</evidence>
<dbReference type="PANTHER" id="PTHR11662:SF415">
    <property type="entry name" value="AT30085P-RELATED"/>
    <property type="match status" value="1"/>
</dbReference>